<proteinExistence type="inferred from homology"/>
<dbReference type="Proteomes" id="UP000245081">
    <property type="component" value="Unassembled WGS sequence"/>
</dbReference>
<dbReference type="SMART" id="SM00047">
    <property type="entry name" value="LYZ2"/>
    <property type="match status" value="1"/>
</dbReference>
<evidence type="ECO:0000256" key="5">
    <source>
        <dbReference type="ARBA" id="ARBA00013433"/>
    </source>
</evidence>
<evidence type="ECO:0000256" key="8">
    <source>
        <dbReference type="ARBA" id="ARBA00023295"/>
    </source>
</evidence>
<evidence type="ECO:0000256" key="2">
    <source>
        <dbReference type="ARBA" id="ARBA00004418"/>
    </source>
</evidence>
<dbReference type="RefSeq" id="WP_109016968.1">
    <property type="nucleotide sequence ID" value="NZ_BDOQ01000021.1"/>
</dbReference>
<dbReference type="OrthoDB" id="289937at2"/>
<evidence type="ECO:0000256" key="7">
    <source>
        <dbReference type="ARBA" id="ARBA00022801"/>
    </source>
</evidence>
<evidence type="ECO:0000256" key="4">
    <source>
        <dbReference type="ARBA" id="ARBA00007974"/>
    </source>
</evidence>
<dbReference type="GO" id="GO:0071973">
    <property type="term" value="P:bacterial-type flagellum-dependent cell motility"/>
    <property type="evidence" value="ECO:0007669"/>
    <property type="project" value="TreeGrafter"/>
</dbReference>
<name>A0A2R5FC98_9PROT</name>
<dbReference type="GO" id="GO:0044780">
    <property type="term" value="P:bacterial-type flagellum assembly"/>
    <property type="evidence" value="ECO:0007669"/>
    <property type="project" value="InterPro"/>
</dbReference>
<keyword evidence="8" id="KW-0326">Glycosidase</keyword>
<evidence type="ECO:0000313" key="13">
    <source>
        <dbReference type="Proteomes" id="UP000245081"/>
    </source>
</evidence>
<dbReference type="GO" id="GO:0042597">
    <property type="term" value="C:periplasmic space"/>
    <property type="evidence" value="ECO:0007669"/>
    <property type="project" value="UniProtKB-SubCell"/>
</dbReference>
<dbReference type="EMBL" id="BDOQ01000021">
    <property type="protein sequence ID" value="GBG15820.1"/>
    <property type="molecule type" value="Genomic_DNA"/>
</dbReference>
<keyword evidence="9" id="KW-0961">Cell wall biogenesis/degradation</keyword>
<comment type="subcellular location">
    <subcellularLocation>
        <location evidence="2">Periplasm</location>
    </subcellularLocation>
</comment>
<dbReference type="InterPro" id="IPR013377">
    <property type="entry name" value="FlgJ"/>
</dbReference>
<dbReference type="PRINTS" id="PR01002">
    <property type="entry name" value="FLGFLGJ"/>
</dbReference>
<keyword evidence="12" id="KW-0966">Cell projection</keyword>
<protein>
    <recommendedName>
        <fullName evidence="5">Peptidoglycan hydrolase FlgJ</fullName>
    </recommendedName>
    <alternativeName>
        <fullName evidence="10">Muramidase FlgJ</fullName>
    </alternativeName>
</protein>
<dbReference type="NCBIfam" id="TIGR02541">
    <property type="entry name" value="flagell_FlgJ"/>
    <property type="match status" value="1"/>
</dbReference>
<dbReference type="Gene3D" id="2.10.70.40">
    <property type="entry name" value="peptidoglycan hydrolase"/>
    <property type="match status" value="1"/>
</dbReference>
<dbReference type="Pfam" id="PF01832">
    <property type="entry name" value="Glucosaminidase"/>
    <property type="match status" value="1"/>
</dbReference>
<comment type="caution">
    <text evidence="12">The sequence shown here is derived from an EMBL/GenBank/DDBJ whole genome shotgun (WGS) entry which is preliminary data.</text>
</comment>
<keyword evidence="6" id="KW-0574">Periplasm</keyword>
<accession>A0A2R5FC98</accession>
<dbReference type="GO" id="GO:0071555">
    <property type="term" value="P:cell wall organization"/>
    <property type="evidence" value="ECO:0007669"/>
    <property type="project" value="UniProtKB-KW"/>
</dbReference>
<dbReference type="InterPro" id="IPR051056">
    <property type="entry name" value="Glycosyl_Hydrolase_73"/>
</dbReference>
<dbReference type="Gene3D" id="1.10.530.10">
    <property type="match status" value="1"/>
</dbReference>
<evidence type="ECO:0000256" key="3">
    <source>
        <dbReference type="ARBA" id="ARBA00006880"/>
    </source>
</evidence>
<dbReference type="Pfam" id="PF10135">
    <property type="entry name" value="Rod-binding"/>
    <property type="match status" value="1"/>
</dbReference>
<dbReference type="InterPro" id="IPR019301">
    <property type="entry name" value="Flagellar_prot_FlgJ_N"/>
</dbReference>
<evidence type="ECO:0000259" key="11">
    <source>
        <dbReference type="SMART" id="SM00047"/>
    </source>
</evidence>
<comment type="similarity">
    <text evidence="4">In the C-terminal section; belongs to the glycosyl hydrolase 73 family.</text>
</comment>
<dbReference type="PANTHER" id="PTHR33308">
    <property type="entry name" value="PEPTIDOGLYCAN HYDROLASE FLGJ"/>
    <property type="match status" value="1"/>
</dbReference>
<dbReference type="GO" id="GO:0004040">
    <property type="term" value="F:amidase activity"/>
    <property type="evidence" value="ECO:0007669"/>
    <property type="project" value="InterPro"/>
</dbReference>
<evidence type="ECO:0000256" key="10">
    <source>
        <dbReference type="ARBA" id="ARBA00030835"/>
    </source>
</evidence>
<evidence type="ECO:0000313" key="12">
    <source>
        <dbReference type="EMBL" id="GBG15820.1"/>
    </source>
</evidence>
<reference evidence="12 13" key="1">
    <citation type="journal article" date="2018" name="Environ. Microbiol.">
        <title>Isolation and genomic characterization of Novimethylophilus kurashikiensis gen. nov. sp. nov., a new lanthanide-dependent methylotrophic species of Methylophilaceae.</title>
        <authorList>
            <person name="Lv H."/>
            <person name="Sahin N."/>
            <person name="Tani A."/>
        </authorList>
    </citation>
    <scope>NUCLEOTIDE SEQUENCE [LARGE SCALE GENOMIC DNA]</scope>
    <source>
        <strain evidence="12 13">La2-4</strain>
    </source>
</reference>
<gene>
    <name evidence="12" type="primary">flgJ</name>
    <name evidence="12" type="ORF">NMK_3432</name>
</gene>
<evidence type="ECO:0000256" key="9">
    <source>
        <dbReference type="ARBA" id="ARBA00023316"/>
    </source>
</evidence>
<organism evidence="12 13">
    <name type="scientific">Novimethylophilus kurashikiensis</name>
    <dbReference type="NCBI Taxonomy" id="1825523"/>
    <lineage>
        <taxon>Bacteria</taxon>
        <taxon>Pseudomonadati</taxon>
        <taxon>Pseudomonadota</taxon>
        <taxon>Betaproteobacteria</taxon>
        <taxon>Nitrosomonadales</taxon>
        <taxon>Methylophilaceae</taxon>
        <taxon>Novimethylophilus</taxon>
    </lineage>
</organism>
<dbReference type="AlphaFoldDB" id="A0A2R5FC98"/>
<evidence type="ECO:0000256" key="1">
    <source>
        <dbReference type="ARBA" id="ARBA00002954"/>
    </source>
</evidence>
<keyword evidence="12" id="KW-0969">Cilium</keyword>
<keyword evidence="13" id="KW-1185">Reference proteome</keyword>
<dbReference type="InterPro" id="IPR002901">
    <property type="entry name" value="MGlyc_endo_b_GlcNAc-like_dom"/>
</dbReference>
<feature type="domain" description="Mannosyl-glycoprotein endo-beta-N-acetylglucosamidase-like" evidence="11">
    <location>
        <begin position="127"/>
        <end position="294"/>
    </location>
</feature>
<dbReference type="GO" id="GO:0016798">
    <property type="term" value="F:hydrolase activity, acting on glycosyl bonds"/>
    <property type="evidence" value="ECO:0007669"/>
    <property type="project" value="UniProtKB-KW"/>
</dbReference>
<comment type="similarity">
    <text evidence="3">In the N-terminal section; belongs to the FlgJ family.</text>
</comment>
<sequence>MTSIPFSNQLAIDPQSLGSLHKLTNGTDTKEGIKAAAKQFEAYFLQMMLRSMRETVSQDGPFDSQETKTFTDMFDQQVAQSISQSRGMGLGDALTAQIEQQMNLIALSKQQPAAQTPAVTAAGVVEKAAETSAPDVNGTSGGFLDKLWPHAVDAAKSLGVAPHLLLGQAALESGWGKHELKSADGSNSHNLFNLKAGSNWHGPTVEKQVTEYVNGKPVQSTEKFRAYGSYKESFADYAKLISGSPRYAGALNQDAAGFARGLQQGGYATDPDYGNKLMRVISSPAFRNQLASADAA</sequence>
<keyword evidence="12" id="KW-0282">Flagellum</keyword>
<comment type="function">
    <text evidence="1">Flagellum-specific muramidase which hydrolyzes the peptidoglycan layer to assemble the rod structure in the periplasmic space.</text>
</comment>
<keyword evidence="7" id="KW-0378">Hydrolase</keyword>
<evidence type="ECO:0000256" key="6">
    <source>
        <dbReference type="ARBA" id="ARBA00022764"/>
    </source>
</evidence>
<dbReference type="PANTHER" id="PTHR33308:SF9">
    <property type="entry name" value="PEPTIDOGLYCAN HYDROLASE FLGJ"/>
    <property type="match status" value="1"/>
</dbReference>